<gene>
    <name evidence="2" type="ORF">GXP69_03910</name>
</gene>
<keyword evidence="1" id="KW-1133">Transmembrane helix</keyword>
<keyword evidence="1" id="KW-0812">Transmembrane</keyword>
<dbReference type="AlphaFoldDB" id="A0A6B3LJH0"/>
<protein>
    <submittedName>
        <fullName evidence="2">Uncharacterized protein</fullName>
    </submittedName>
</protein>
<proteinExistence type="predicted"/>
<evidence type="ECO:0000313" key="2">
    <source>
        <dbReference type="EMBL" id="NEM96829.1"/>
    </source>
</evidence>
<dbReference type="RefSeq" id="WP_163912569.1">
    <property type="nucleotide sequence ID" value="NZ_JAAGWD010000001.1"/>
</dbReference>
<keyword evidence="3" id="KW-1185">Reference proteome</keyword>
<accession>A0A6B3LJH0</accession>
<evidence type="ECO:0000256" key="1">
    <source>
        <dbReference type="SAM" id="Phobius"/>
    </source>
</evidence>
<dbReference type="EMBL" id="JAAGWD010000001">
    <property type="protein sequence ID" value="NEM96829.1"/>
    <property type="molecule type" value="Genomic_DNA"/>
</dbReference>
<keyword evidence="1" id="KW-0472">Membrane</keyword>
<sequence>MELKIGNIVISKKGFQLIVFAGFVQGLLLGGYLAASQLGKTVPVAILLIAALAALLGCYKMTRKEITIRK</sequence>
<evidence type="ECO:0000313" key="3">
    <source>
        <dbReference type="Proteomes" id="UP000474777"/>
    </source>
</evidence>
<feature type="transmembrane region" description="Helical" evidence="1">
    <location>
        <begin position="14"/>
        <end position="35"/>
    </location>
</feature>
<dbReference type="Proteomes" id="UP000474777">
    <property type="component" value="Unassembled WGS sequence"/>
</dbReference>
<feature type="transmembrane region" description="Helical" evidence="1">
    <location>
        <begin position="41"/>
        <end position="59"/>
    </location>
</feature>
<comment type="caution">
    <text evidence="2">The sequence shown here is derived from an EMBL/GenBank/DDBJ whole genome shotgun (WGS) entry which is preliminary data.</text>
</comment>
<name>A0A6B3LJH0_9BACT</name>
<organism evidence="2 3">
    <name type="scientific">Pontibacter burrus</name>
    <dbReference type="NCBI Taxonomy" id="2704466"/>
    <lineage>
        <taxon>Bacteria</taxon>
        <taxon>Pseudomonadati</taxon>
        <taxon>Bacteroidota</taxon>
        <taxon>Cytophagia</taxon>
        <taxon>Cytophagales</taxon>
        <taxon>Hymenobacteraceae</taxon>
        <taxon>Pontibacter</taxon>
    </lineage>
</organism>
<reference evidence="2 3" key="1">
    <citation type="submission" date="2020-02" db="EMBL/GenBank/DDBJ databases">
        <authorList>
            <person name="Kim M.K."/>
        </authorList>
    </citation>
    <scope>NUCLEOTIDE SEQUENCE [LARGE SCALE GENOMIC DNA]</scope>
    <source>
        <strain evidence="2 3">BT327</strain>
    </source>
</reference>